<dbReference type="Proteomes" id="UP000502958">
    <property type="component" value="Chromosome"/>
</dbReference>
<reference evidence="11 12" key="1">
    <citation type="submission" date="2020-01" db="EMBL/GenBank/DDBJ databases">
        <title>Complete genome of Buchnera aphidicola isolated from Chaitophorus populeti.</title>
        <authorList>
            <person name="Park J."/>
            <person name="Xi H."/>
        </authorList>
    </citation>
    <scope>NUCLEOTIDE SEQUENCE [LARGE SCALE GENOMIC DNA]</scope>
    <source>
        <strain evidence="11 12">UsonBac</strain>
    </source>
</reference>
<dbReference type="UniPathway" id="UPA00070">
    <property type="reaction ID" value="UER00119"/>
</dbReference>
<feature type="binding site" evidence="9">
    <location>
        <position position="128"/>
    </location>
    <ligand>
        <name>orotate</name>
        <dbReference type="ChEBI" id="CHEBI:30839"/>
    </ligand>
</feature>
<sequence length="214" mass="24546">MHWKKEFIDFSFKKKALQFGTFKLKSGRTSPYFFNSGLLSTGKDITKIGLFYAHSIMNSKIDFDMLFGPAYKGIPIVVATTIALKNHYNLNVSYAFNRKEKKKYGEKGNLIGTDIYRKNIIILDDVITSGTAIHHSMKIIEEQQANIAAIFVLLDRQEKGQRNLSTIRHISNNNSYKIISIITIEDLIAYLLEDSKLNKHIPDLIKYCKKYGIQ</sequence>
<evidence type="ECO:0000256" key="2">
    <source>
        <dbReference type="ARBA" id="ARBA00004889"/>
    </source>
</evidence>
<dbReference type="EC" id="2.4.2.10" evidence="5 9"/>
<dbReference type="SUPFAM" id="SSF53271">
    <property type="entry name" value="PRTase-like"/>
    <property type="match status" value="1"/>
</dbReference>
<dbReference type="GO" id="GO:0046132">
    <property type="term" value="P:pyrimidine ribonucleoside biosynthetic process"/>
    <property type="evidence" value="ECO:0007669"/>
    <property type="project" value="TreeGrafter"/>
</dbReference>
<evidence type="ECO:0000313" key="12">
    <source>
        <dbReference type="Proteomes" id="UP000502958"/>
    </source>
</evidence>
<comment type="cofactor">
    <cofactor evidence="9">
        <name>Mg(2+)</name>
        <dbReference type="ChEBI" id="CHEBI:18420"/>
    </cofactor>
</comment>
<dbReference type="PANTHER" id="PTHR46683:SF1">
    <property type="entry name" value="OROTATE PHOSPHORIBOSYLTRANSFERASE 1-RELATED"/>
    <property type="match status" value="1"/>
</dbReference>
<dbReference type="CDD" id="cd06223">
    <property type="entry name" value="PRTases_typeI"/>
    <property type="match status" value="1"/>
</dbReference>
<gene>
    <name evidence="9 11" type="primary">pyrE</name>
    <name evidence="11" type="ORF">GUU85_02645</name>
</gene>
<dbReference type="HAMAP" id="MF_01208">
    <property type="entry name" value="PyrE"/>
    <property type="match status" value="1"/>
</dbReference>
<dbReference type="InterPro" id="IPR004467">
    <property type="entry name" value="Or_phspho_trans_dom"/>
</dbReference>
<protein>
    <recommendedName>
        <fullName evidence="5 9">Orotate phosphoribosyltransferase</fullName>
        <shortName evidence="9">OPRT</shortName>
        <shortName evidence="9">OPRTase</shortName>
        <ecNumber evidence="5 9">2.4.2.10</ecNumber>
    </recommendedName>
</protein>
<evidence type="ECO:0000259" key="10">
    <source>
        <dbReference type="Pfam" id="PF00156"/>
    </source>
</evidence>
<comment type="similarity">
    <text evidence="3 9">Belongs to the purine/pyrimidine phosphoribosyltransferase family. PyrE subfamily.</text>
</comment>
<feature type="binding site" description="in other chain" evidence="9">
    <location>
        <position position="99"/>
    </location>
    <ligand>
        <name>5-phospho-alpha-D-ribose 1-diphosphate</name>
        <dbReference type="ChEBI" id="CHEBI:58017"/>
        <note>ligand shared between dimeric partners</note>
    </ligand>
</feature>
<accession>A0A6C1FCT1</accession>
<evidence type="ECO:0000256" key="7">
    <source>
        <dbReference type="ARBA" id="ARBA00022679"/>
    </source>
</evidence>
<organism evidence="11 12">
    <name type="scientific">Buchnera aphidicola subsp. Uroleucon sonchi</name>
    <dbReference type="NCBI Taxonomy" id="118118"/>
    <lineage>
        <taxon>Bacteria</taxon>
        <taxon>Pseudomonadati</taxon>
        <taxon>Pseudomonadota</taxon>
        <taxon>Gammaproteobacteria</taxon>
        <taxon>Enterobacterales</taxon>
        <taxon>Erwiniaceae</taxon>
        <taxon>Buchnera</taxon>
    </lineage>
</organism>
<keyword evidence="7 9" id="KW-0808">Transferase</keyword>
<dbReference type="GO" id="GO:0000287">
    <property type="term" value="F:magnesium ion binding"/>
    <property type="evidence" value="ECO:0007669"/>
    <property type="project" value="UniProtKB-UniRule"/>
</dbReference>
<comment type="catalytic activity">
    <reaction evidence="9">
        <text>orotidine 5'-phosphate + diphosphate = orotate + 5-phospho-alpha-D-ribose 1-diphosphate</text>
        <dbReference type="Rhea" id="RHEA:10380"/>
        <dbReference type="ChEBI" id="CHEBI:30839"/>
        <dbReference type="ChEBI" id="CHEBI:33019"/>
        <dbReference type="ChEBI" id="CHEBI:57538"/>
        <dbReference type="ChEBI" id="CHEBI:58017"/>
        <dbReference type="EC" id="2.4.2.10"/>
    </reaction>
</comment>
<dbReference type="EMBL" id="CP047588">
    <property type="protein sequence ID" value="QIE02230.1"/>
    <property type="molecule type" value="Genomic_DNA"/>
</dbReference>
<comment type="subunit">
    <text evidence="4 9">Homodimer.</text>
</comment>
<feature type="binding site" evidence="9">
    <location>
        <position position="98"/>
    </location>
    <ligand>
        <name>5-phospho-alpha-D-ribose 1-diphosphate</name>
        <dbReference type="ChEBI" id="CHEBI:58017"/>
        <note>ligand shared between dimeric partners</note>
    </ligand>
</feature>
<dbReference type="PANTHER" id="PTHR46683">
    <property type="entry name" value="OROTATE PHOSPHORIBOSYLTRANSFERASE 1-RELATED"/>
    <property type="match status" value="1"/>
</dbReference>
<feature type="binding site" description="in other chain" evidence="9">
    <location>
        <begin position="71"/>
        <end position="72"/>
    </location>
    <ligand>
        <name>5-phospho-alpha-D-ribose 1-diphosphate</name>
        <dbReference type="ChEBI" id="CHEBI:58017"/>
        <note>ligand shared between dimeric partners</note>
    </ligand>
</feature>
<dbReference type="GO" id="GO:0044205">
    <property type="term" value="P:'de novo' UMP biosynthetic process"/>
    <property type="evidence" value="ECO:0007669"/>
    <property type="project" value="UniProtKB-UniRule"/>
</dbReference>
<dbReference type="GO" id="GO:0004588">
    <property type="term" value="F:orotate phosphoribosyltransferase activity"/>
    <property type="evidence" value="ECO:0007669"/>
    <property type="project" value="UniProtKB-UniRule"/>
</dbReference>
<evidence type="ECO:0000256" key="8">
    <source>
        <dbReference type="ARBA" id="ARBA00022975"/>
    </source>
</evidence>
<dbReference type="InterPro" id="IPR000836">
    <property type="entry name" value="PRTase_dom"/>
</dbReference>
<comment type="caution">
    <text evidence="9">Lacks conserved residue(s) required for the propagation of feature annotation.</text>
</comment>
<dbReference type="FunFam" id="3.40.50.2020:FF:000008">
    <property type="entry name" value="Orotate phosphoribosyltransferase"/>
    <property type="match status" value="1"/>
</dbReference>
<evidence type="ECO:0000256" key="1">
    <source>
        <dbReference type="ARBA" id="ARBA00003769"/>
    </source>
</evidence>
<feature type="binding site" description="in other chain" evidence="9">
    <location>
        <begin position="124"/>
        <end position="132"/>
    </location>
    <ligand>
        <name>5-phospho-alpha-D-ribose 1-diphosphate</name>
        <dbReference type="ChEBI" id="CHEBI:58017"/>
        <note>ligand shared between dimeric partners</note>
    </ligand>
</feature>
<feature type="binding site" description="in other chain" evidence="9">
    <location>
        <position position="25"/>
    </location>
    <ligand>
        <name>5-phospho-alpha-D-ribose 1-diphosphate</name>
        <dbReference type="ChEBI" id="CHEBI:58017"/>
        <note>ligand shared between dimeric partners</note>
    </ligand>
</feature>
<evidence type="ECO:0000256" key="6">
    <source>
        <dbReference type="ARBA" id="ARBA00022676"/>
    </source>
</evidence>
<comment type="pathway">
    <text evidence="2 9">Pyrimidine metabolism; UMP biosynthesis via de novo pathway; UMP from orotate: step 1/2.</text>
</comment>
<dbReference type="AlphaFoldDB" id="A0A6C1FCT1"/>
<keyword evidence="9" id="KW-0460">Magnesium</keyword>
<dbReference type="GO" id="GO:0006207">
    <property type="term" value="P:'de novo' pyrimidine nucleobase biosynthetic process"/>
    <property type="evidence" value="ECO:0007669"/>
    <property type="project" value="TreeGrafter"/>
</dbReference>
<dbReference type="Pfam" id="PF00156">
    <property type="entry name" value="Pribosyltran"/>
    <property type="match status" value="1"/>
</dbReference>
<feature type="domain" description="Phosphoribosyltransferase" evidence="10">
    <location>
        <begin position="53"/>
        <end position="171"/>
    </location>
</feature>
<keyword evidence="8 9" id="KW-0665">Pyrimidine biosynthesis</keyword>
<evidence type="ECO:0000256" key="4">
    <source>
        <dbReference type="ARBA" id="ARBA00011738"/>
    </source>
</evidence>
<name>A0A6C1FCT1_BUCUN</name>
<comment type="function">
    <text evidence="1 9">Catalyzes the transfer of a ribosyl phosphate group from 5-phosphoribose 1-diphosphate to orotate, leading to the formation of orotidine monophosphate (OMP).</text>
</comment>
<dbReference type="Gene3D" id="3.40.50.2020">
    <property type="match status" value="1"/>
</dbReference>
<keyword evidence="6 9" id="KW-0328">Glycosyltransferase</keyword>
<feature type="binding site" evidence="9">
    <location>
        <position position="156"/>
    </location>
    <ligand>
        <name>orotate</name>
        <dbReference type="ChEBI" id="CHEBI:30839"/>
    </ligand>
</feature>
<feature type="binding site" evidence="9">
    <location>
        <begin position="33"/>
        <end position="34"/>
    </location>
    <ligand>
        <name>orotate</name>
        <dbReference type="ChEBI" id="CHEBI:30839"/>
    </ligand>
</feature>
<evidence type="ECO:0000256" key="5">
    <source>
        <dbReference type="ARBA" id="ARBA00011971"/>
    </source>
</evidence>
<feature type="binding site" evidence="9">
    <location>
        <position position="102"/>
    </location>
    <ligand>
        <name>5-phospho-alpha-D-ribose 1-diphosphate</name>
        <dbReference type="ChEBI" id="CHEBI:58017"/>
        <note>ligand shared between dimeric partners</note>
    </ligand>
</feature>
<dbReference type="RefSeq" id="WP_163119680.1">
    <property type="nucleotide sequence ID" value="NZ_CP047588.1"/>
</dbReference>
<evidence type="ECO:0000256" key="3">
    <source>
        <dbReference type="ARBA" id="ARBA00006340"/>
    </source>
</evidence>
<dbReference type="InterPro" id="IPR029057">
    <property type="entry name" value="PRTase-like"/>
</dbReference>
<dbReference type="GO" id="GO:0005737">
    <property type="term" value="C:cytoplasm"/>
    <property type="evidence" value="ECO:0007669"/>
    <property type="project" value="TreeGrafter"/>
</dbReference>
<evidence type="ECO:0000256" key="9">
    <source>
        <dbReference type="HAMAP-Rule" id="MF_01208"/>
    </source>
</evidence>
<evidence type="ECO:0000313" key="11">
    <source>
        <dbReference type="EMBL" id="QIE02230.1"/>
    </source>
</evidence>
<dbReference type="InterPro" id="IPR023031">
    <property type="entry name" value="OPRT"/>
</dbReference>
<proteinExistence type="inferred from homology"/>
<dbReference type="NCBIfam" id="TIGR00336">
    <property type="entry name" value="pyrE"/>
    <property type="match status" value="1"/>
</dbReference>